<dbReference type="AlphaFoldDB" id="A0A8H7GQT1"/>
<gene>
    <name evidence="11" type="ORF">HF325_002924</name>
</gene>
<feature type="region of interest" description="Disordered" evidence="10">
    <location>
        <begin position="713"/>
        <end position="739"/>
    </location>
</feature>
<reference evidence="11" key="1">
    <citation type="submission" date="2020-10" db="EMBL/GenBank/DDBJ databases">
        <title>The Whole-Genome Sequence of Metschnikowia persimmonesis, a Novel Endophytic Yeast Species Isolated from Medicinal Plant Diospyros kaki Thumb.</title>
        <authorList>
            <person name="Rahmat E."/>
            <person name="Kang Y."/>
        </authorList>
    </citation>
    <scope>NUCLEOTIDE SEQUENCE</scope>
    <source>
        <strain evidence="11">KIOM G15050</strain>
    </source>
</reference>
<dbReference type="EMBL" id="JACBPP010000004">
    <property type="protein sequence ID" value="KAF8001959.1"/>
    <property type="molecule type" value="Genomic_DNA"/>
</dbReference>
<dbReference type="PROSITE" id="PS50293">
    <property type="entry name" value="TPR_REGION"/>
    <property type="match status" value="1"/>
</dbReference>
<feature type="region of interest" description="Disordered" evidence="10">
    <location>
        <begin position="554"/>
        <end position="583"/>
    </location>
</feature>
<feature type="compositionally biased region" description="Low complexity" evidence="10">
    <location>
        <begin position="380"/>
        <end position="401"/>
    </location>
</feature>
<feature type="compositionally biased region" description="Polar residues" evidence="10">
    <location>
        <begin position="463"/>
        <end position="473"/>
    </location>
</feature>
<comment type="caution">
    <text evidence="11">The sequence shown here is derived from an EMBL/GenBank/DDBJ whole genome shotgun (WGS) entry which is preliminary data.</text>
</comment>
<evidence type="ECO:0000256" key="2">
    <source>
        <dbReference type="ARBA" id="ARBA00022491"/>
    </source>
</evidence>
<dbReference type="Pfam" id="PF14559">
    <property type="entry name" value="TPR_19"/>
    <property type="match status" value="1"/>
</dbReference>
<dbReference type="GO" id="GO:0000978">
    <property type="term" value="F:RNA polymerase II cis-regulatory region sequence-specific DNA binding"/>
    <property type="evidence" value="ECO:0007669"/>
    <property type="project" value="TreeGrafter"/>
</dbReference>
<dbReference type="SMART" id="SM00028">
    <property type="entry name" value="TPR"/>
    <property type="match status" value="8"/>
</dbReference>
<evidence type="ECO:0000256" key="7">
    <source>
        <dbReference type="ARBA" id="ARBA00023242"/>
    </source>
</evidence>
<dbReference type="GO" id="GO:0031490">
    <property type="term" value="F:chromatin DNA binding"/>
    <property type="evidence" value="ECO:0007669"/>
    <property type="project" value="TreeGrafter"/>
</dbReference>
<keyword evidence="4 9" id="KW-0802">TPR repeat</keyword>
<dbReference type="Pfam" id="PF13432">
    <property type="entry name" value="TPR_16"/>
    <property type="match status" value="1"/>
</dbReference>
<keyword evidence="3" id="KW-0677">Repeat</keyword>
<feature type="repeat" description="TPR" evidence="9">
    <location>
        <begin position="3"/>
        <end position="36"/>
    </location>
</feature>
<feature type="compositionally biased region" description="Polar residues" evidence="10">
    <location>
        <begin position="561"/>
        <end position="583"/>
    </location>
</feature>
<dbReference type="OrthoDB" id="418911at2759"/>
<feature type="repeat" description="TPR" evidence="9">
    <location>
        <begin position="264"/>
        <end position="297"/>
    </location>
</feature>
<feature type="compositionally biased region" description="Polar residues" evidence="10">
    <location>
        <begin position="780"/>
        <end position="790"/>
    </location>
</feature>
<name>A0A8H7GQT1_9ASCO</name>
<dbReference type="InterPro" id="IPR051630">
    <property type="entry name" value="Corepressor-Demethylase"/>
</dbReference>
<evidence type="ECO:0000256" key="3">
    <source>
        <dbReference type="ARBA" id="ARBA00022737"/>
    </source>
</evidence>
<keyword evidence="2" id="KW-0678">Repressor</keyword>
<feature type="compositionally biased region" description="Polar residues" evidence="10">
    <location>
        <begin position="626"/>
        <end position="638"/>
    </location>
</feature>
<evidence type="ECO:0000256" key="1">
    <source>
        <dbReference type="ARBA" id="ARBA00004123"/>
    </source>
</evidence>
<dbReference type="InterPro" id="IPR011990">
    <property type="entry name" value="TPR-like_helical_dom_sf"/>
</dbReference>
<feature type="compositionally biased region" description="Acidic residues" evidence="10">
    <location>
        <begin position="817"/>
        <end position="828"/>
    </location>
</feature>
<comment type="similarity">
    <text evidence="8">Belongs to the CYC8/SSN6 family.</text>
</comment>
<evidence type="ECO:0000256" key="6">
    <source>
        <dbReference type="ARBA" id="ARBA00023163"/>
    </source>
</evidence>
<evidence type="ECO:0000256" key="4">
    <source>
        <dbReference type="ARBA" id="ARBA00022803"/>
    </source>
</evidence>
<feature type="compositionally biased region" description="Low complexity" evidence="10">
    <location>
        <begin position="436"/>
        <end position="455"/>
    </location>
</feature>
<evidence type="ECO:0000313" key="11">
    <source>
        <dbReference type="EMBL" id="KAF8001959.1"/>
    </source>
</evidence>
<dbReference type="PANTHER" id="PTHR14017:SF1">
    <property type="entry name" value="LD02225P"/>
    <property type="match status" value="1"/>
</dbReference>
<evidence type="ECO:0008006" key="13">
    <source>
        <dbReference type="Google" id="ProtNLM"/>
    </source>
</evidence>
<feature type="compositionally biased region" description="Low complexity" evidence="10">
    <location>
        <begin position="478"/>
        <end position="524"/>
    </location>
</feature>
<feature type="compositionally biased region" description="Basic and acidic residues" evidence="10">
    <location>
        <begin position="656"/>
        <end position="671"/>
    </location>
</feature>
<proteinExistence type="inferred from homology"/>
<feature type="region of interest" description="Disordered" evidence="10">
    <location>
        <begin position="347"/>
        <end position="540"/>
    </location>
</feature>
<organism evidence="11 12">
    <name type="scientific">Metschnikowia pulcherrima</name>
    <dbReference type="NCBI Taxonomy" id="27326"/>
    <lineage>
        <taxon>Eukaryota</taxon>
        <taxon>Fungi</taxon>
        <taxon>Dikarya</taxon>
        <taxon>Ascomycota</taxon>
        <taxon>Saccharomycotina</taxon>
        <taxon>Pichiomycetes</taxon>
        <taxon>Metschnikowiaceae</taxon>
        <taxon>Metschnikowia</taxon>
    </lineage>
</organism>
<dbReference type="PANTHER" id="PTHR14017">
    <property type="entry name" value="LYSINE-SPECIFIC DEMETHYLASE"/>
    <property type="match status" value="1"/>
</dbReference>
<evidence type="ECO:0000256" key="8">
    <source>
        <dbReference type="ARBA" id="ARBA00061082"/>
    </source>
</evidence>
<evidence type="ECO:0000256" key="10">
    <source>
        <dbReference type="SAM" id="MobiDB-lite"/>
    </source>
</evidence>
<dbReference type="Proteomes" id="UP000649328">
    <property type="component" value="Unassembled WGS sequence"/>
</dbReference>
<keyword evidence="5" id="KW-0805">Transcription regulation</keyword>
<feature type="region of interest" description="Disordered" evidence="10">
    <location>
        <begin position="766"/>
        <end position="848"/>
    </location>
</feature>
<evidence type="ECO:0000256" key="9">
    <source>
        <dbReference type="PROSITE-ProRule" id="PRU00339"/>
    </source>
</evidence>
<dbReference type="Pfam" id="PF00515">
    <property type="entry name" value="TPR_1"/>
    <property type="match status" value="2"/>
</dbReference>
<dbReference type="FunFam" id="1.25.40.10:FF:000078">
    <property type="entry name" value="Transcriptional corepressor Cyc8"/>
    <property type="match status" value="1"/>
</dbReference>
<dbReference type="GO" id="GO:0005634">
    <property type="term" value="C:nucleus"/>
    <property type="evidence" value="ECO:0007669"/>
    <property type="project" value="UniProtKB-SubCell"/>
</dbReference>
<feature type="repeat" description="TPR" evidence="9">
    <location>
        <begin position="147"/>
        <end position="180"/>
    </location>
</feature>
<dbReference type="SUPFAM" id="SSF48452">
    <property type="entry name" value="TPR-like"/>
    <property type="match status" value="1"/>
</dbReference>
<feature type="compositionally biased region" description="Basic and acidic residues" evidence="10">
    <location>
        <begin position="639"/>
        <end position="648"/>
    </location>
</feature>
<dbReference type="Gene3D" id="1.25.40.10">
    <property type="entry name" value="Tetratricopeptide repeat domain"/>
    <property type="match status" value="2"/>
</dbReference>
<keyword evidence="12" id="KW-1185">Reference proteome</keyword>
<keyword evidence="6" id="KW-0804">Transcription</keyword>
<sequence length="848" mass="93012">MSLPALTRLANIYRSRDHFLKAAELYEQALNFHPENGDTWGLLGHCYLMMDDLQRAYAAYQRALYYLDNPNVPKLWHGIGILYDRYGLLEYAEEAFVRVLDLDPNFDKSNEIYFRLGIIYKHQGKLPSALECFQYILLNPPHPLTQPDVWFQIGSVLEQQKNWTGAEEAYKKVLEVNPNHAKVLQQLGCLYSQAEASADSAPNAQKPFQQDLGVALKYLTQLIEIDSTDAHSWYYLGRVHMIRGDFNAAYEAFQQAVNRDLRNPTFWCLIGVLYYQISQYRDALDAYTRAIRLNPYISEVWYDLGTLYETCNNQISDALDAYRQAERLDPGNPHIQARLEQLIKYQQDGNTHPPQPPPVNQQPRLPQGMVLESTHPPQPAGAAAPGAPQQLQGHPQAQLQGNPQSQLQGHRGPSPHPQGHLQGQLAPRQQPPQPSSVPYQAQQPQQAHPMAQQKSAKSKISKTQPPVLSQPSITAPGPVSDSAHAPVAVSHAPVPPTVSHQPVSQATPLATPQATPQAPNAVPAGSSGSSGFQRLQRAPAAPVVQQLAPLALSHPTPVPQIHTSMQTPPTNLATPHQQNLQPVQQPESLLRPQFHQESSAMQGGVESMSHTPPASALAQPAQPAQVRQTELNGFTNGSLKHDLDDKPEPASLKKAHTAEADASHRESKSEPSAENIRLVMPLVQPEQKQASEPAPAVPAASLIVAPVAQHSQQMPQVSEAADKQTLGQPEMETPAINGTSADILQKATPVLSEQTNTAETVAMAVDVPKSVSPKDETKPITPQNGLTIAGNTEKGLAPSLPTNIDFGKSAPEAVADNNDDEEEEEETNNEPVEPPMRNVEEDENYDEE</sequence>
<dbReference type="InterPro" id="IPR019734">
    <property type="entry name" value="TPR_rpt"/>
</dbReference>
<feature type="region of interest" description="Disordered" evidence="10">
    <location>
        <begin position="596"/>
        <end position="676"/>
    </location>
</feature>
<evidence type="ECO:0000313" key="12">
    <source>
        <dbReference type="Proteomes" id="UP000649328"/>
    </source>
</evidence>
<feature type="repeat" description="TPR" evidence="9">
    <location>
        <begin position="230"/>
        <end position="263"/>
    </location>
</feature>
<dbReference type="GO" id="GO:0000122">
    <property type="term" value="P:negative regulation of transcription by RNA polymerase II"/>
    <property type="evidence" value="ECO:0007669"/>
    <property type="project" value="TreeGrafter"/>
</dbReference>
<feature type="compositionally biased region" description="Low complexity" evidence="10">
    <location>
        <begin position="612"/>
        <end position="625"/>
    </location>
</feature>
<dbReference type="PROSITE" id="PS50005">
    <property type="entry name" value="TPR"/>
    <property type="match status" value="7"/>
</dbReference>
<protein>
    <recommendedName>
        <fullName evidence="13">Glucose repression mediator protein</fullName>
    </recommendedName>
</protein>
<dbReference type="GO" id="GO:0017053">
    <property type="term" value="C:transcription repressor complex"/>
    <property type="evidence" value="ECO:0007669"/>
    <property type="project" value="TreeGrafter"/>
</dbReference>
<accession>A0A8H7GQT1</accession>
<keyword evidence="7" id="KW-0539">Nucleus</keyword>
<evidence type="ECO:0000256" key="5">
    <source>
        <dbReference type="ARBA" id="ARBA00023015"/>
    </source>
</evidence>
<feature type="repeat" description="TPR" evidence="9">
    <location>
        <begin position="37"/>
        <end position="70"/>
    </location>
</feature>
<comment type="subcellular location">
    <subcellularLocation>
        <location evidence="1">Nucleus</location>
    </subcellularLocation>
</comment>
<feature type="repeat" description="TPR" evidence="9">
    <location>
        <begin position="110"/>
        <end position="143"/>
    </location>
</feature>
<feature type="repeat" description="TPR" evidence="9">
    <location>
        <begin position="73"/>
        <end position="106"/>
    </location>
</feature>